<dbReference type="SUPFAM" id="SSF52440">
    <property type="entry name" value="PreATP-grasp domain"/>
    <property type="match status" value="1"/>
</dbReference>
<dbReference type="InterPro" id="IPR016185">
    <property type="entry name" value="PreATP-grasp_dom_sf"/>
</dbReference>
<dbReference type="NCBIfam" id="NF003573">
    <property type="entry name" value="PRK05246.1"/>
    <property type="match status" value="1"/>
</dbReference>
<gene>
    <name evidence="10 12" type="primary">gshB</name>
    <name evidence="12" type="ORF">RIF25_01950</name>
</gene>
<dbReference type="GO" id="GO:0046872">
    <property type="term" value="F:metal ion binding"/>
    <property type="evidence" value="ECO:0007669"/>
    <property type="project" value="UniProtKB-KW"/>
</dbReference>
<evidence type="ECO:0000256" key="5">
    <source>
        <dbReference type="ARBA" id="ARBA00022723"/>
    </source>
</evidence>
<dbReference type="NCBIfam" id="TIGR01380">
    <property type="entry name" value="glut_syn"/>
    <property type="match status" value="1"/>
</dbReference>
<organism evidence="12 13">
    <name type="scientific">Pseudocalidococcus azoricus BACA0444</name>
    <dbReference type="NCBI Taxonomy" id="2918990"/>
    <lineage>
        <taxon>Bacteria</taxon>
        <taxon>Bacillati</taxon>
        <taxon>Cyanobacteriota</taxon>
        <taxon>Cyanophyceae</taxon>
        <taxon>Acaryochloridales</taxon>
        <taxon>Thermosynechococcaceae</taxon>
        <taxon>Pseudocalidococcus</taxon>
        <taxon>Pseudocalidococcus azoricus</taxon>
    </lineage>
</organism>
<dbReference type="Gene3D" id="3.30.470.20">
    <property type="entry name" value="ATP-grasp fold, B domain"/>
    <property type="match status" value="1"/>
</dbReference>
<dbReference type="AlphaFoldDB" id="A0AAE4FQR8"/>
<name>A0AAE4FQR8_9CYAN</name>
<comment type="cofactor">
    <cofactor evidence="2">
        <name>Mg(2+)</name>
        <dbReference type="ChEBI" id="CHEBI:18420"/>
    </cofactor>
</comment>
<dbReference type="PANTHER" id="PTHR21621:SF4">
    <property type="entry name" value="GLUTATHIONE SYNTHETASE"/>
    <property type="match status" value="1"/>
</dbReference>
<accession>A0AAE4FQR8</accession>
<dbReference type="InterPro" id="IPR004218">
    <property type="entry name" value="GSHS_ATP-bd"/>
</dbReference>
<dbReference type="InterPro" id="IPR013815">
    <property type="entry name" value="ATP_grasp_subdomain_1"/>
</dbReference>
<dbReference type="InterPro" id="IPR011761">
    <property type="entry name" value="ATP-grasp"/>
</dbReference>
<evidence type="ECO:0000256" key="1">
    <source>
        <dbReference type="ARBA" id="ARBA00001936"/>
    </source>
</evidence>
<dbReference type="Gene3D" id="3.30.1490.20">
    <property type="entry name" value="ATP-grasp fold, A domain"/>
    <property type="match status" value="1"/>
</dbReference>
<feature type="domain" description="ATP-grasp" evidence="11">
    <location>
        <begin position="133"/>
        <end position="317"/>
    </location>
</feature>
<evidence type="ECO:0000256" key="10">
    <source>
        <dbReference type="HAMAP-Rule" id="MF_00162"/>
    </source>
</evidence>
<comment type="cofactor">
    <cofactor evidence="1">
        <name>Mn(2+)</name>
        <dbReference type="ChEBI" id="CHEBI:29035"/>
    </cofactor>
</comment>
<dbReference type="RefSeq" id="WP_322876870.1">
    <property type="nucleotide sequence ID" value="NZ_JAVMIP010000001.1"/>
</dbReference>
<keyword evidence="13" id="KW-1185">Reference proteome</keyword>
<dbReference type="SUPFAM" id="SSF56059">
    <property type="entry name" value="Glutathione synthetase ATP-binding domain-like"/>
    <property type="match status" value="1"/>
</dbReference>
<evidence type="ECO:0000256" key="2">
    <source>
        <dbReference type="ARBA" id="ARBA00001946"/>
    </source>
</evidence>
<dbReference type="GO" id="GO:0005737">
    <property type="term" value="C:cytoplasm"/>
    <property type="evidence" value="ECO:0007669"/>
    <property type="project" value="TreeGrafter"/>
</dbReference>
<keyword evidence="5" id="KW-0479">Metal-binding</keyword>
<comment type="catalytic activity">
    <reaction evidence="10">
        <text>gamma-L-glutamyl-L-cysteine + glycine + ATP = glutathione + ADP + phosphate + H(+)</text>
        <dbReference type="Rhea" id="RHEA:13557"/>
        <dbReference type="ChEBI" id="CHEBI:15378"/>
        <dbReference type="ChEBI" id="CHEBI:30616"/>
        <dbReference type="ChEBI" id="CHEBI:43474"/>
        <dbReference type="ChEBI" id="CHEBI:57305"/>
        <dbReference type="ChEBI" id="CHEBI:57925"/>
        <dbReference type="ChEBI" id="CHEBI:58173"/>
        <dbReference type="ChEBI" id="CHEBI:456216"/>
        <dbReference type="EC" id="6.3.2.3"/>
    </reaction>
</comment>
<sequence>MKQVFIIDPIAGLDPGHDTSVALMEAAQLAGHEVWITTMQQLSIIHSQAWAVVQPVTLVPVILQEDQWLREPVWFSLGDSSLRPLTEFDVVWMRPDPPVNTAYLYATYILDRLATTKTQVINHPQGIRSANEKMYALQFTEVIPTTIVSQSKTQIREFVQAQGTAVLKPLGGKGGEGILFLSAGDRNLNSMIEISTERGQLPVMVQEYLPAAQAGDKRIILLDGEPIGAVNRIPTGDEFRGNMATGGRVANVEITARDQEICQAVGAILRRDGLVFVGIDVIGGYLTEVNVTSPTGMREIDRLSGTRLGKTVMAWLEKDYRQR</sequence>
<comment type="similarity">
    <text evidence="10">Belongs to the prokaryotic GSH synthase family.</text>
</comment>
<evidence type="ECO:0000313" key="13">
    <source>
        <dbReference type="Proteomes" id="UP001268256"/>
    </source>
</evidence>
<dbReference type="EC" id="6.3.2.3" evidence="10"/>
<evidence type="ECO:0000313" key="12">
    <source>
        <dbReference type="EMBL" id="MDS3859562.1"/>
    </source>
</evidence>
<dbReference type="GO" id="GO:0004363">
    <property type="term" value="F:glutathione synthase activity"/>
    <property type="evidence" value="ECO:0007669"/>
    <property type="project" value="UniProtKB-UniRule"/>
</dbReference>
<evidence type="ECO:0000256" key="9">
    <source>
        <dbReference type="ARBA" id="ARBA00023211"/>
    </source>
</evidence>
<dbReference type="InterPro" id="IPR004215">
    <property type="entry name" value="GSHS_N"/>
</dbReference>
<reference evidence="13" key="1">
    <citation type="submission" date="2023-07" db="EMBL/GenBank/DDBJ databases">
        <authorList>
            <person name="Luz R."/>
            <person name="Cordeiro R."/>
            <person name="Fonseca A."/>
            <person name="Goncalves V."/>
        </authorList>
    </citation>
    <scope>NUCLEOTIDE SEQUENCE [LARGE SCALE GENOMIC DNA]</scope>
    <source>
        <strain evidence="13">BACA0444</strain>
    </source>
</reference>
<keyword evidence="8" id="KW-0460">Magnesium</keyword>
<evidence type="ECO:0000256" key="8">
    <source>
        <dbReference type="ARBA" id="ARBA00022842"/>
    </source>
</evidence>
<protein>
    <recommendedName>
        <fullName evidence="10">Glutathione synthetase</fullName>
        <ecNumber evidence="10">6.3.2.3</ecNumber>
    </recommendedName>
    <alternativeName>
        <fullName evidence="10">GSH synthetase</fullName>
        <shortName evidence="10">GSH-S</shortName>
        <shortName evidence="10">GSHase</shortName>
    </alternativeName>
    <alternativeName>
        <fullName evidence="10">Glutathione synthase</fullName>
    </alternativeName>
</protein>
<keyword evidence="4 10" id="KW-0317">Glutathione biosynthesis</keyword>
<dbReference type="Gene3D" id="3.40.50.20">
    <property type="match status" value="1"/>
</dbReference>
<evidence type="ECO:0000259" key="11">
    <source>
        <dbReference type="PROSITE" id="PS50975"/>
    </source>
</evidence>
<evidence type="ECO:0000256" key="3">
    <source>
        <dbReference type="ARBA" id="ARBA00022598"/>
    </source>
</evidence>
<evidence type="ECO:0000256" key="4">
    <source>
        <dbReference type="ARBA" id="ARBA00022684"/>
    </source>
</evidence>
<keyword evidence="9" id="KW-0464">Manganese</keyword>
<evidence type="ECO:0000256" key="6">
    <source>
        <dbReference type="ARBA" id="ARBA00022741"/>
    </source>
</evidence>
<keyword evidence="6 10" id="KW-0547">Nucleotide-binding</keyword>
<dbReference type="PANTHER" id="PTHR21621">
    <property type="entry name" value="RIBOSOMAL PROTEIN S6 MODIFICATION PROTEIN"/>
    <property type="match status" value="1"/>
</dbReference>
<keyword evidence="3 10" id="KW-0436">Ligase</keyword>
<comment type="pathway">
    <text evidence="10">Sulfur metabolism; glutathione biosynthesis; glutathione from L-cysteine and L-glutamate: step 2/2.</text>
</comment>
<dbReference type="EMBL" id="JAVMIP010000001">
    <property type="protein sequence ID" value="MDS3859562.1"/>
    <property type="molecule type" value="Genomic_DNA"/>
</dbReference>
<comment type="caution">
    <text evidence="12">The sequence shown here is derived from an EMBL/GenBank/DDBJ whole genome shotgun (WGS) entry which is preliminary data.</text>
</comment>
<dbReference type="InterPro" id="IPR006284">
    <property type="entry name" value="Glut_synth_pro"/>
</dbReference>
<dbReference type="Pfam" id="PF02955">
    <property type="entry name" value="GSH-S_ATP"/>
    <property type="match status" value="1"/>
</dbReference>
<evidence type="ECO:0000256" key="7">
    <source>
        <dbReference type="ARBA" id="ARBA00022840"/>
    </source>
</evidence>
<dbReference type="GO" id="GO:0005524">
    <property type="term" value="F:ATP binding"/>
    <property type="evidence" value="ECO:0007669"/>
    <property type="project" value="UniProtKB-UniRule"/>
</dbReference>
<dbReference type="HAMAP" id="MF_00162">
    <property type="entry name" value="GSH_S"/>
    <property type="match status" value="1"/>
</dbReference>
<dbReference type="Pfam" id="PF02951">
    <property type="entry name" value="GSH-S_N"/>
    <property type="match status" value="1"/>
</dbReference>
<proteinExistence type="inferred from homology"/>
<dbReference type="PROSITE" id="PS50975">
    <property type="entry name" value="ATP_GRASP"/>
    <property type="match status" value="1"/>
</dbReference>
<dbReference type="Proteomes" id="UP001268256">
    <property type="component" value="Unassembled WGS sequence"/>
</dbReference>
<keyword evidence="7 10" id="KW-0067">ATP-binding</keyword>